<reference evidence="7 8" key="2">
    <citation type="journal article" date="2007" name="BMC Biol.">
        <title>A 100%-complete sequence reveals unusually simple genomic features in the hot-spring red alga Cyanidioschyzon merolae.</title>
        <authorList>
            <person name="Nozaki H."/>
            <person name="Takano H."/>
            <person name="Misumi O."/>
            <person name="Terasawa K."/>
            <person name="Matsuzaki M."/>
            <person name="Maruyama S."/>
            <person name="Nishida K."/>
            <person name="Yagisawa F."/>
            <person name="Yoshida Y."/>
            <person name="Fujiwara T."/>
            <person name="Takio S."/>
            <person name="Tamura K."/>
            <person name="Chung S.J."/>
            <person name="Nakamura S."/>
            <person name="Kuroiwa H."/>
            <person name="Tanaka K."/>
            <person name="Sato N."/>
            <person name="Kuroiwa T."/>
        </authorList>
    </citation>
    <scope>NUCLEOTIDE SEQUENCE [LARGE SCALE GENOMIC DNA]</scope>
    <source>
        <strain evidence="7 8">10D</strain>
    </source>
</reference>
<evidence type="ECO:0000259" key="6">
    <source>
        <dbReference type="PROSITE" id="PS51462"/>
    </source>
</evidence>
<dbReference type="GO" id="GO:0042262">
    <property type="term" value="P:DNA protection"/>
    <property type="evidence" value="ECO:0007669"/>
    <property type="project" value="TreeGrafter"/>
</dbReference>
<reference evidence="7 8" key="1">
    <citation type="journal article" date="2004" name="Nature">
        <title>Genome sequence of the ultrasmall unicellular red alga Cyanidioschyzon merolae 10D.</title>
        <authorList>
            <person name="Matsuzaki M."/>
            <person name="Misumi O."/>
            <person name="Shin-i T."/>
            <person name="Maruyama S."/>
            <person name="Takahara M."/>
            <person name="Miyagishima S."/>
            <person name="Mori T."/>
            <person name="Nishida K."/>
            <person name="Yagisawa F."/>
            <person name="Nishida K."/>
            <person name="Yoshida Y."/>
            <person name="Nishimura Y."/>
            <person name="Nakao S."/>
            <person name="Kobayashi T."/>
            <person name="Momoyama Y."/>
            <person name="Higashiyama T."/>
            <person name="Minoda A."/>
            <person name="Sano M."/>
            <person name="Nomoto H."/>
            <person name="Oishi K."/>
            <person name="Hayashi H."/>
            <person name="Ohta F."/>
            <person name="Nishizaka S."/>
            <person name="Haga S."/>
            <person name="Miura S."/>
            <person name="Morishita T."/>
            <person name="Kabeya Y."/>
            <person name="Terasawa K."/>
            <person name="Suzuki Y."/>
            <person name="Ishii Y."/>
            <person name="Asakawa S."/>
            <person name="Takano H."/>
            <person name="Ohta N."/>
            <person name="Kuroiwa H."/>
            <person name="Tanaka K."/>
            <person name="Shimizu N."/>
            <person name="Sugano S."/>
            <person name="Sato N."/>
            <person name="Nozaki H."/>
            <person name="Ogasawara N."/>
            <person name="Kohara Y."/>
            <person name="Kuroiwa T."/>
        </authorList>
    </citation>
    <scope>NUCLEOTIDE SEQUENCE [LARGE SCALE GENOMIC DNA]</scope>
    <source>
        <strain evidence="7 8">10D</strain>
    </source>
</reference>
<keyword evidence="8" id="KW-1185">Reference proteome</keyword>
<dbReference type="eggNOG" id="ENOG502S254">
    <property type="taxonomic scope" value="Eukaryota"/>
</dbReference>
<dbReference type="PANTHER" id="PTHR43758:SF2">
    <property type="entry name" value="OXIDIZED PURINE NUCLEOSIDE TRIPHOSPHATE HYDROLASE"/>
    <property type="match status" value="1"/>
</dbReference>
<dbReference type="PROSITE" id="PS00893">
    <property type="entry name" value="NUDIX_BOX"/>
    <property type="match status" value="1"/>
</dbReference>
<dbReference type="PANTHER" id="PTHR43758">
    <property type="entry name" value="7,8-DIHYDRO-8-OXOGUANINE TRIPHOSPHATASE"/>
    <property type="match status" value="1"/>
</dbReference>
<dbReference type="InterPro" id="IPR015797">
    <property type="entry name" value="NUDIX_hydrolase-like_dom_sf"/>
</dbReference>
<keyword evidence="4" id="KW-0378">Hydrolase</keyword>
<dbReference type="GO" id="GO:0005737">
    <property type="term" value="C:cytoplasm"/>
    <property type="evidence" value="ECO:0007669"/>
    <property type="project" value="TreeGrafter"/>
</dbReference>
<evidence type="ECO:0000256" key="3">
    <source>
        <dbReference type="ARBA" id="ARBA00022723"/>
    </source>
</evidence>
<protein>
    <submittedName>
        <fullName evidence="7">Similar to 8-oxo-dGTPase</fullName>
    </submittedName>
</protein>
<dbReference type="InterPro" id="IPR020084">
    <property type="entry name" value="NUDIX_hydrolase_CS"/>
</dbReference>
<dbReference type="Pfam" id="PF00293">
    <property type="entry name" value="NUDIX"/>
    <property type="match status" value="1"/>
</dbReference>
<feature type="domain" description="Nudix hydrolase" evidence="6">
    <location>
        <begin position="25"/>
        <end position="189"/>
    </location>
</feature>
<dbReference type="Gramene" id="CMM105CT">
    <property type="protein sequence ID" value="CMM105CT"/>
    <property type="gene ID" value="CMM105C"/>
</dbReference>
<accession>M1VDR7</accession>
<dbReference type="RefSeq" id="XP_005537013.1">
    <property type="nucleotide sequence ID" value="XM_005536956.1"/>
</dbReference>
<dbReference type="STRING" id="280699.M1VDR7"/>
<sequence length="211" mass="23698">MAADVNREPSFACSACGASQTLFKRYTLCIGYGNANGTETVLLGLKQRGFGRGKWNGFGGKVEAGENVCQAALRELYEEAGVHIVADGHPSSARCTTPRHDIRRFRWAGCLCFTFEAKSMPRMHVDVFSGSICACREPRASDEMIPQWYAYSQIPYESMWPDDAIWLPLLLQQDQELHPRILIAEFIYNDDADNILKSNVRLLPREQAGIF</sequence>
<proteinExistence type="inferred from homology"/>
<dbReference type="GO" id="GO:0046872">
    <property type="term" value="F:metal ion binding"/>
    <property type="evidence" value="ECO:0007669"/>
    <property type="project" value="UniProtKB-KW"/>
</dbReference>
<keyword evidence="3" id="KW-0479">Metal-binding</keyword>
<dbReference type="EMBL" id="AP006495">
    <property type="protein sequence ID" value="BAM80977.1"/>
    <property type="molecule type" value="Genomic_DNA"/>
</dbReference>
<evidence type="ECO:0000313" key="7">
    <source>
        <dbReference type="EMBL" id="BAM80977.1"/>
    </source>
</evidence>
<keyword evidence="5" id="KW-0460">Magnesium</keyword>
<comment type="similarity">
    <text evidence="2">Belongs to the Nudix hydrolase family.</text>
</comment>
<evidence type="ECO:0000256" key="4">
    <source>
        <dbReference type="ARBA" id="ARBA00022801"/>
    </source>
</evidence>
<evidence type="ECO:0000256" key="2">
    <source>
        <dbReference type="ARBA" id="ARBA00005582"/>
    </source>
</evidence>
<dbReference type="OrthoDB" id="408303at2759"/>
<dbReference type="HOGENOM" id="CLU_037162_11_1_1"/>
<dbReference type="CDD" id="cd03427">
    <property type="entry name" value="NUDIX_MTH1_Nudt1"/>
    <property type="match status" value="1"/>
</dbReference>
<dbReference type="GO" id="GO:0008413">
    <property type="term" value="F:8-oxo-7,8-dihydroguanosine triphosphate pyrophosphatase activity"/>
    <property type="evidence" value="ECO:0007669"/>
    <property type="project" value="TreeGrafter"/>
</dbReference>
<dbReference type="OMA" id="NTHCTIY"/>
<dbReference type="InterPro" id="IPR000086">
    <property type="entry name" value="NUDIX_hydrolase_dom"/>
</dbReference>
<evidence type="ECO:0000256" key="1">
    <source>
        <dbReference type="ARBA" id="ARBA00001946"/>
    </source>
</evidence>
<gene>
    <name evidence="7" type="ORF">CYME_CMM105C</name>
</gene>
<name>M1VDR7_CYAM1</name>
<dbReference type="Proteomes" id="UP000007014">
    <property type="component" value="Chromosome 13"/>
</dbReference>
<dbReference type="KEGG" id="cme:CYME_CMM105C"/>
<dbReference type="SUPFAM" id="SSF55811">
    <property type="entry name" value="Nudix"/>
    <property type="match status" value="1"/>
</dbReference>
<dbReference type="Gene3D" id="3.90.79.10">
    <property type="entry name" value="Nucleoside Triphosphate Pyrophosphohydrolase"/>
    <property type="match status" value="1"/>
</dbReference>
<dbReference type="PROSITE" id="PS51462">
    <property type="entry name" value="NUDIX"/>
    <property type="match status" value="1"/>
</dbReference>
<dbReference type="GeneID" id="16995113"/>
<evidence type="ECO:0000256" key="5">
    <source>
        <dbReference type="ARBA" id="ARBA00022842"/>
    </source>
</evidence>
<dbReference type="AlphaFoldDB" id="M1VDR7"/>
<evidence type="ECO:0000313" key="8">
    <source>
        <dbReference type="Proteomes" id="UP000007014"/>
    </source>
</evidence>
<organism evidence="7 8">
    <name type="scientific">Cyanidioschyzon merolae (strain NIES-3377 / 10D)</name>
    <name type="common">Unicellular red alga</name>
    <dbReference type="NCBI Taxonomy" id="280699"/>
    <lineage>
        <taxon>Eukaryota</taxon>
        <taxon>Rhodophyta</taxon>
        <taxon>Bangiophyceae</taxon>
        <taxon>Cyanidiales</taxon>
        <taxon>Cyanidiaceae</taxon>
        <taxon>Cyanidioschyzon</taxon>
    </lineage>
</organism>
<comment type="cofactor">
    <cofactor evidence="1">
        <name>Mg(2+)</name>
        <dbReference type="ChEBI" id="CHEBI:18420"/>
    </cofactor>
</comment>